<dbReference type="GO" id="GO:0004658">
    <property type="term" value="F:propionyl-CoA carboxylase activity"/>
    <property type="evidence" value="ECO:0007669"/>
    <property type="project" value="InterPro"/>
</dbReference>
<proteinExistence type="predicted"/>
<comment type="caution">
    <text evidence="2">The sequence shown here is derived from an EMBL/GenBank/DDBJ whole genome shotgun (WGS) entry which is preliminary data.</text>
</comment>
<dbReference type="InterPro" id="IPR032716">
    <property type="entry name" value="ACC_epsilon"/>
</dbReference>
<dbReference type="AlphaFoldDB" id="A0A931B165"/>
<dbReference type="Pfam" id="PF13822">
    <property type="entry name" value="ACC_epsilon"/>
    <property type="match status" value="1"/>
</dbReference>
<evidence type="ECO:0000313" key="3">
    <source>
        <dbReference type="Proteomes" id="UP000657385"/>
    </source>
</evidence>
<evidence type="ECO:0000313" key="2">
    <source>
        <dbReference type="EMBL" id="MBF9068411.1"/>
    </source>
</evidence>
<evidence type="ECO:0000256" key="1">
    <source>
        <dbReference type="SAM" id="MobiDB-lite"/>
    </source>
</evidence>
<sequence>MSAEAGPVESLRIERGRPSPEEVAVLAAVLTRRQTPCDADVDAERPGRVRAGWKPSGMRQPGGWGAP</sequence>
<name>A0A931B165_9ACTN</name>
<dbReference type="EMBL" id="JADPRT010000003">
    <property type="protein sequence ID" value="MBF9068411.1"/>
    <property type="molecule type" value="Genomic_DNA"/>
</dbReference>
<accession>A0A931B165</accession>
<protein>
    <submittedName>
        <fullName evidence="2">Acyl-CoA carboxylase subunit epsilon</fullName>
    </submittedName>
</protein>
<feature type="region of interest" description="Disordered" evidence="1">
    <location>
        <begin position="37"/>
        <end position="67"/>
    </location>
</feature>
<dbReference type="GO" id="GO:0003989">
    <property type="term" value="F:acetyl-CoA carboxylase activity"/>
    <property type="evidence" value="ECO:0007669"/>
    <property type="project" value="InterPro"/>
</dbReference>
<dbReference type="RefSeq" id="WP_196193544.1">
    <property type="nucleotide sequence ID" value="NZ_JADPRT010000003.1"/>
</dbReference>
<gene>
    <name evidence="2" type="ORF">I2501_10240</name>
</gene>
<reference evidence="2" key="1">
    <citation type="submission" date="2020-11" db="EMBL/GenBank/DDBJ databases">
        <title>Isolation and identification of active actinomycetes.</title>
        <authorList>
            <person name="Yu B."/>
        </authorList>
    </citation>
    <scope>NUCLEOTIDE SEQUENCE</scope>
    <source>
        <strain evidence="2">NEAU-YB345</strain>
    </source>
</reference>
<organism evidence="2 3">
    <name type="scientific">Streptacidiphilus fuscans</name>
    <dbReference type="NCBI Taxonomy" id="2789292"/>
    <lineage>
        <taxon>Bacteria</taxon>
        <taxon>Bacillati</taxon>
        <taxon>Actinomycetota</taxon>
        <taxon>Actinomycetes</taxon>
        <taxon>Kitasatosporales</taxon>
        <taxon>Streptomycetaceae</taxon>
        <taxon>Streptacidiphilus</taxon>
    </lineage>
</organism>
<keyword evidence="3" id="KW-1185">Reference proteome</keyword>
<dbReference type="Proteomes" id="UP000657385">
    <property type="component" value="Unassembled WGS sequence"/>
</dbReference>